<dbReference type="Gene3D" id="1.10.8.60">
    <property type="match status" value="2"/>
</dbReference>
<evidence type="ECO:0000313" key="6">
    <source>
        <dbReference type="EMBL" id="NEA22896.1"/>
    </source>
</evidence>
<feature type="region of interest" description="Disordered" evidence="4">
    <location>
        <begin position="1"/>
        <end position="32"/>
    </location>
</feature>
<feature type="domain" description="AAA+ ATPase" evidence="5">
    <location>
        <begin position="80"/>
        <end position="221"/>
    </location>
</feature>
<keyword evidence="2" id="KW-0547">Nucleotide-binding</keyword>
<dbReference type="PANTHER" id="PTHR43392:SF2">
    <property type="entry name" value="AAA-TYPE ATPASE FAMILY PROTEIN _ ANKYRIN REPEAT FAMILY PROTEIN"/>
    <property type="match status" value="1"/>
</dbReference>
<dbReference type="InterPro" id="IPR027417">
    <property type="entry name" value="P-loop_NTPase"/>
</dbReference>
<dbReference type="FunFam" id="3.40.50.300:FF:000216">
    <property type="entry name" value="Type VII secretion ATPase EccA"/>
    <property type="match status" value="2"/>
</dbReference>
<dbReference type="EMBL" id="JAAGLI010000244">
    <property type="protein sequence ID" value="NEA22896.1"/>
    <property type="molecule type" value="Genomic_DNA"/>
</dbReference>
<comment type="caution">
    <text evidence="6">The sequence shown here is derived from an EMBL/GenBank/DDBJ whole genome shotgun (WGS) entry which is preliminary data.</text>
</comment>
<evidence type="ECO:0000256" key="2">
    <source>
        <dbReference type="ARBA" id="ARBA00022741"/>
    </source>
</evidence>
<feature type="non-terminal residue" evidence="6">
    <location>
        <position position="1"/>
    </location>
</feature>
<proteinExistence type="inferred from homology"/>
<dbReference type="PANTHER" id="PTHR43392">
    <property type="entry name" value="AAA-TYPE ATPASE FAMILY PROTEIN / ANKYRIN REPEAT FAMILY PROTEIN"/>
    <property type="match status" value="1"/>
</dbReference>
<name>A0A6L9QD17_9ACTN</name>
<dbReference type="InterPro" id="IPR050773">
    <property type="entry name" value="CbxX/CfxQ_RuBisCO_ESX"/>
</dbReference>
<dbReference type="RefSeq" id="WP_163054923.1">
    <property type="nucleotide sequence ID" value="NZ_JAAGLI010000244.1"/>
</dbReference>
<dbReference type="Pfam" id="PF17866">
    <property type="entry name" value="AAA_lid_6"/>
    <property type="match status" value="2"/>
</dbReference>
<dbReference type="InterPro" id="IPR041627">
    <property type="entry name" value="AAA_lid_6"/>
</dbReference>
<evidence type="ECO:0000256" key="3">
    <source>
        <dbReference type="ARBA" id="ARBA00022840"/>
    </source>
</evidence>
<evidence type="ECO:0000256" key="1">
    <source>
        <dbReference type="ARBA" id="ARBA00010378"/>
    </source>
</evidence>
<dbReference type="InterPro" id="IPR003593">
    <property type="entry name" value="AAA+_ATPase"/>
</dbReference>
<reference evidence="6 7" key="1">
    <citation type="submission" date="2020-01" db="EMBL/GenBank/DDBJ databases">
        <title>Insect and environment-associated Actinomycetes.</title>
        <authorList>
            <person name="Currrie C."/>
            <person name="Chevrette M."/>
            <person name="Carlson C."/>
            <person name="Stubbendieck R."/>
            <person name="Wendt-Pienkowski E."/>
        </authorList>
    </citation>
    <scope>NUCLEOTIDE SEQUENCE [LARGE SCALE GENOMIC DNA]</scope>
    <source>
        <strain evidence="6 7">SID10258</strain>
    </source>
</reference>
<comment type="similarity">
    <text evidence="1">Belongs to the CbxX/CfxQ family.</text>
</comment>
<evidence type="ECO:0000313" key="7">
    <source>
        <dbReference type="Proteomes" id="UP000475532"/>
    </source>
</evidence>
<sequence>QAAHDQRAAAQAAEAPPAPPPAPPPERRTDAAPDISVAEALAELENMIGLEPVKRQVRSIAASIEAAHMRAAAGVPTEKPMRHFVFVGPSGTGKTTVARVLAKIFYAFGLLPEPALVEAHRADLVGEFLGATALKTNRLVDSALGGVLFIDEAYSLANSAEGQPDRFGDEAVQTLLKRAEDDRDNLVVILAGYDAQMAEFLDSNPGLASRFGTRVHFPSYRPSELLRIADYHTGLREDRLDPEARRRLAVRFEEIERRGIVDELGNGRFVRSLTEAAARARDVRVVDAVAASGGPATPSADDLVTLRAEDVEAAFAEVTERYRGYAETPTLDEALGSLDAMIGLEPVKRQVREIAAQLQVARMRQEQGLVTRPPTRHFVFTGPPGTGKTTVARVLGRIFAAAGLLARPEVVEAQRADLVGEHLGATALKTNKVVDSALGGVLFVDEAYALSNAGYSGGDAFGAEAVQTLLKRAEDDRDRLVVVLAGYEADMDRFLASNPGLASRFDVRVDFPSYGPDELLRIAQLIAEQGGDRWEDDALDDLALVFQRVCGTGRIDEFGNGRFARSMYEKACACRALRAAGLGDRATADDLTLLTPGDVRNAFADLAHRLA</sequence>
<feature type="domain" description="AAA+ ATPase" evidence="5">
    <location>
        <begin position="374"/>
        <end position="515"/>
    </location>
</feature>
<dbReference type="InterPro" id="IPR000641">
    <property type="entry name" value="CbxX/CfxQ"/>
</dbReference>
<dbReference type="Pfam" id="PF00004">
    <property type="entry name" value="AAA"/>
    <property type="match status" value="2"/>
</dbReference>
<dbReference type="Proteomes" id="UP000475532">
    <property type="component" value="Unassembled WGS sequence"/>
</dbReference>
<dbReference type="GO" id="GO:0016887">
    <property type="term" value="F:ATP hydrolysis activity"/>
    <property type="evidence" value="ECO:0007669"/>
    <property type="project" value="InterPro"/>
</dbReference>
<keyword evidence="3" id="KW-0067">ATP-binding</keyword>
<dbReference type="SUPFAM" id="SSF52540">
    <property type="entry name" value="P-loop containing nucleoside triphosphate hydrolases"/>
    <property type="match status" value="2"/>
</dbReference>
<evidence type="ECO:0000256" key="4">
    <source>
        <dbReference type="SAM" id="MobiDB-lite"/>
    </source>
</evidence>
<evidence type="ECO:0000259" key="5">
    <source>
        <dbReference type="SMART" id="SM00382"/>
    </source>
</evidence>
<dbReference type="PRINTS" id="PR00819">
    <property type="entry name" value="CBXCFQXSUPER"/>
</dbReference>
<dbReference type="AlphaFoldDB" id="A0A6L9QD17"/>
<protein>
    <submittedName>
        <fullName evidence="6">AAA family ATPase</fullName>
    </submittedName>
</protein>
<dbReference type="CDD" id="cd00009">
    <property type="entry name" value="AAA"/>
    <property type="match status" value="2"/>
</dbReference>
<organism evidence="6 7">
    <name type="scientific">Actinomadura bangladeshensis</name>
    <dbReference type="NCBI Taxonomy" id="453573"/>
    <lineage>
        <taxon>Bacteria</taxon>
        <taxon>Bacillati</taxon>
        <taxon>Actinomycetota</taxon>
        <taxon>Actinomycetes</taxon>
        <taxon>Streptosporangiales</taxon>
        <taxon>Thermomonosporaceae</taxon>
        <taxon>Actinomadura</taxon>
    </lineage>
</organism>
<dbReference type="Gene3D" id="3.40.50.300">
    <property type="entry name" value="P-loop containing nucleotide triphosphate hydrolases"/>
    <property type="match status" value="2"/>
</dbReference>
<dbReference type="GO" id="GO:0005524">
    <property type="term" value="F:ATP binding"/>
    <property type="evidence" value="ECO:0007669"/>
    <property type="project" value="UniProtKB-KW"/>
</dbReference>
<gene>
    <name evidence="6" type="ORF">G3I70_10370</name>
</gene>
<dbReference type="InterPro" id="IPR003959">
    <property type="entry name" value="ATPase_AAA_core"/>
</dbReference>
<dbReference type="SMART" id="SM00382">
    <property type="entry name" value="AAA"/>
    <property type="match status" value="2"/>
</dbReference>
<accession>A0A6L9QD17</accession>